<dbReference type="SUPFAM" id="SSF51120">
    <property type="entry name" value="beta-Roll"/>
    <property type="match status" value="1"/>
</dbReference>
<dbReference type="Pfam" id="PF00353">
    <property type="entry name" value="HemolysinCabind"/>
    <property type="match status" value="2"/>
</dbReference>
<evidence type="ECO:0008006" key="6">
    <source>
        <dbReference type="Google" id="ProtNLM"/>
    </source>
</evidence>
<dbReference type="InterPro" id="IPR001343">
    <property type="entry name" value="Hemolysn_Ca-bd"/>
</dbReference>
<dbReference type="HOGENOM" id="CLU_1871098_0_0_0"/>
<dbReference type="PROSITE" id="PS00330">
    <property type="entry name" value="HEMOLYSIN_CALCIUM"/>
    <property type="match status" value="2"/>
</dbReference>
<dbReference type="InterPro" id="IPR050557">
    <property type="entry name" value="RTX_toxin/Mannuronan_C5-epim"/>
</dbReference>
<dbReference type="GO" id="GO:0005576">
    <property type="term" value="C:extracellular region"/>
    <property type="evidence" value="ECO:0007669"/>
    <property type="project" value="UniProtKB-SubCell"/>
</dbReference>
<organism evidence="4 5">
    <name type="scientific">Anaerolinea thermophila (strain DSM 14523 / JCM 11388 / NBRC 100420 / UNI-1)</name>
    <dbReference type="NCBI Taxonomy" id="926569"/>
    <lineage>
        <taxon>Bacteria</taxon>
        <taxon>Bacillati</taxon>
        <taxon>Chloroflexota</taxon>
        <taxon>Anaerolineae</taxon>
        <taxon>Anaerolineales</taxon>
        <taxon>Anaerolineaceae</taxon>
        <taxon>Anaerolinea</taxon>
    </lineage>
</organism>
<keyword evidence="2" id="KW-0964">Secreted</keyword>
<dbReference type="eggNOG" id="COG2931">
    <property type="taxonomic scope" value="Bacteria"/>
</dbReference>
<evidence type="ECO:0000313" key="4">
    <source>
        <dbReference type="EMBL" id="BAJ62318.1"/>
    </source>
</evidence>
<name>E8MZY3_ANATU</name>
<sequence>MQNMSRKMRWAWMALGFLILVGSISAFAAANIVPFTHLGEILRANTVNDFKPPECAALNLTNIVVGSGTLTGTNQNDLILASPFNDTVNGRNGSECILGGGGDDYLDGRQGNDVILGGPGDDTLIGGTGNDYLIGGPGYDYCEGGGGTDTFDPSCEIQIQ</sequence>
<dbReference type="KEGG" id="atm:ANT_02840"/>
<dbReference type="Proteomes" id="UP000008922">
    <property type="component" value="Chromosome"/>
</dbReference>
<evidence type="ECO:0000256" key="3">
    <source>
        <dbReference type="SAM" id="SignalP"/>
    </source>
</evidence>
<dbReference type="STRING" id="926569.ANT_02840"/>
<dbReference type="EMBL" id="AP012029">
    <property type="protein sequence ID" value="BAJ62318.1"/>
    <property type="molecule type" value="Genomic_DNA"/>
</dbReference>
<accession>E8MZY3</accession>
<reference evidence="4 5" key="1">
    <citation type="submission" date="2010-12" db="EMBL/GenBank/DDBJ databases">
        <title>Whole genome sequence of Anaerolinea thermophila UNI-1.</title>
        <authorList>
            <person name="Narita-Yamada S."/>
            <person name="Kishi E."/>
            <person name="Watanabe Y."/>
            <person name="Takasaki K."/>
            <person name="Ankai A."/>
            <person name="Oguchi A."/>
            <person name="Fukui S."/>
            <person name="Takahashi M."/>
            <person name="Yashiro I."/>
            <person name="Hosoyama A."/>
            <person name="Sekiguchi Y."/>
            <person name="Hanada S."/>
            <person name="Fujita N."/>
        </authorList>
    </citation>
    <scope>NUCLEOTIDE SEQUENCE [LARGE SCALE GENOMIC DNA]</scope>
    <source>
        <strain evidence="5">DSM 14523 / JCM 11388 / NBRC 100420 / UNI-1</strain>
    </source>
</reference>
<dbReference type="GO" id="GO:0005509">
    <property type="term" value="F:calcium ion binding"/>
    <property type="evidence" value="ECO:0007669"/>
    <property type="project" value="InterPro"/>
</dbReference>
<proteinExistence type="predicted"/>
<evidence type="ECO:0000313" key="5">
    <source>
        <dbReference type="Proteomes" id="UP000008922"/>
    </source>
</evidence>
<feature type="signal peptide" evidence="3">
    <location>
        <begin position="1"/>
        <end position="28"/>
    </location>
</feature>
<protein>
    <recommendedName>
        <fullName evidence="6">Hemolysin-type calcium-binding region</fullName>
    </recommendedName>
</protein>
<comment type="subcellular location">
    <subcellularLocation>
        <location evidence="1">Secreted</location>
    </subcellularLocation>
</comment>
<dbReference type="InterPro" id="IPR011049">
    <property type="entry name" value="Serralysin-like_metalloprot_C"/>
</dbReference>
<feature type="chain" id="PRO_5003228517" description="Hemolysin-type calcium-binding region" evidence="3">
    <location>
        <begin position="29"/>
        <end position="160"/>
    </location>
</feature>
<gene>
    <name evidence="4" type="ordered locus">ANT_02840</name>
</gene>
<dbReference type="InParanoid" id="E8MZY3"/>
<evidence type="ECO:0000256" key="1">
    <source>
        <dbReference type="ARBA" id="ARBA00004613"/>
    </source>
</evidence>
<keyword evidence="5" id="KW-1185">Reference proteome</keyword>
<dbReference type="Gene3D" id="2.150.10.10">
    <property type="entry name" value="Serralysin-like metalloprotease, C-terminal"/>
    <property type="match status" value="1"/>
</dbReference>
<dbReference type="PRINTS" id="PR00313">
    <property type="entry name" value="CABNDNGRPT"/>
</dbReference>
<dbReference type="PANTHER" id="PTHR38340">
    <property type="entry name" value="S-LAYER PROTEIN"/>
    <property type="match status" value="1"/>
</dbReference>
<dbReference type="PANTHER" id="PTHR38340:SF1">
    <property type="entry name" value="S-LAYER PROTEIN"/>
    <property type="match status" value="1"/>
</dbReference>
<evidence type="ECO:0000256" key="2">
    <source>
        <dbReference type="ARBA" id="ARBA00022525"/>
    </source>
</evidence>
<keyword evidence="3" id="KW-0732">Signal</keyword>
<dbReference type="AlphaFoldDB" id="E8MZY3"/>
<dbReference type="InterPro" id="IPR018511">
    <property type="entry name" value="Hemolysin-typ_Ca-bd_CS"/>
</dbReference>